<evidence type="ECO:0000256" key="1">
    <source>
        <dbReference type="SAM" id="Coils"/>
    </source>
</evidence>
<evidence type="ECO:0000256" key="2">
    <source>
        <dbReference type="SAM" id="MobiDB-lite"/>
    </source>
</evidence>
<gene>
    <name evidence="3" type="ORF">PRZ48_002154</name>
</gene>
<dbReference type="SUPFAM" id="SSF57997">
    <property type="entry name" value="Tropomyosin"/>
    <property type="match status" value="1"/>
</dbReference>
<sequence>MADAVALCAVVQAVGKVAASFYRVHLKGSVEDHATKTKRHQRSMSTKSEMKKDGKKTSKKTGGVSGASKTKQATKCDKESEQEITVPKTFTKRIVDTITDFNGGHQKKQILANNAKLEKKVQILKKQLHTEQKSIEKHLEVQIAVTQELEVKNGTLNERLHIEKWCAFANQNRAIEQDAKAVAEKKVLLDALDHAKAMADSKERELQQIQSACVMLRDQVEEVGKRAQVAEETASAQVLKSAQLEQRIGLAEAQTKQTQEKLVAADAEVGQAQQKVIQLETQAAKDQASIQETEKELREAIGEITKLRGDLEDEEENTRCLEDTNQKLEARLAESKASSDRLQESLTTEKEKGAEHQNLANLNSELQKKVASMKAEIAHLKDSLDISENETLQNQTDLDEARAQNTKLVEQLKDSNERAEKQDVTTFDLDDINDDELREKLAQALQQIQDITAALADANERMSTHNLTQLTDKATITQKDSWIEELEGTLSDRQEKLNILEWKLQRISKLVTKNMADFCEYGVEKEEKLRERCVKKNMQQRIPHCDYLKWEVDQMLGLVAQSD</sequence>
<keyword evidence="4" id="KW-1185">Reference proteome</keyword>
<evidence type="ECO:0000313" key="4">
    <source>
        <dbReference type="Proteomes" id="UP001305779"/>
    </source>
</evidence>
<dbReference type="EMBL" id="JAXOVC010000001">
    <property type="protein sequence ID" value="KAK4508416.1"/>
    <property type="molecule type" value="Genomic_DNA"/>
</dbReference>
<keyword evidence="1" id="KW-0175">Coiled coil</keyword>
<accession>A0ABR0F572</accession>
<feature type="coiled-coil region" evidence="1">
    <location>
        <begin position="107"/>
        <end position="134"/>
    </location>
</feature>
<feature type="compositionally biased region" description="Low complexity" evidence="2">
    <location>
        <begin position="60"/>
        <end position="71"/>
    </location>
</feature>
<organism evidence="3 4">
    <name type="scientific">Zasmidium cellare</name>
    <name type="common">Wine cellar mold</name>
    <name type="synonym">Racodium cellare</name>
    <dbReference type="NCBI Taxonomy" id="395010"/>
    <lineage>
        <taxon>Eukaryota</taxon>
        <taxon>Fungi</taxon>
        <taxon>Dikarya</taxon>
        <taxon>Ascomycota</taxon>
        <taxon>Pezizomycotina</taxon>
        <taxon>Dothideomycetes</taxon>
        <taxon>Dothideomycetidae</taxon>
        <taxon>Mycosphaerellales</taxon>
        <taxon>Mycosphaerellaceae</taxon>
        <taxon>Zasmidium</taxon>
    </lineage>
</organism>
<name>A0ABR0F572_ZASCE</name>
<feature type="region of interest" description="Disordered" evidence="2">
    <location>
        <begin position="331"/>
        <end position="355"/>
    </location>
</feature>
<feature type="region of interest" description="Disordered" evidence="2">
    <location>
        <begin position="32"/>
        <end position="82"/>
    </location>
</feature>
<reference evidence="3 4" key="1">
    <citation type="journal article" date="2023" name="G3 (Bethesda)">
        <title>A chromosome-level genome assembly of Zasmidium syzygii isolated from banana leaves.</title>
        <authorList>
            <person name="van Westerhoven A.C."/>
            <person name="Mehrabi R."/>
            <person name="Talebi R."/>
            <person name="Steentjes M.B.F."/>
            <person name="Corcolon B."/>
            <person name="Chong P.A."/>
            <person name="Kema G.H.J."/>
            <person name="Seidl M.F."/>
        </authorList>
    </citation>
    <scope>NUCLEOTIDE SEQUENCE [LARGE SCALE GENOMIC DNA]</scope>
    <source>
        <strain evidence="3 4">P124</strain>
    </source>
</reference>
<proteinExistence type="predicted"/>
<evidence type="ECO:0000313" key="3">
    <source>
        <dbReference type="EMBL" id="KAK4508416.1"/>
    </source>
</evidence>
<dbReference type="Proteomes" id="UP001305779">
    <property type="component" value="Unassembled WGS sequence"/>
</dbReference>
<comment type="caution">
    <text evidence="3">The sequence shown here is derived from an EMBL/GenBank/DDBJ whole genome shotgun (WGS) entry which is preliminary data.</text>
</comment>
<protein>
    <submittedName>
        <fullName evidence="3">Uncharacterized protein</fullName>
    </submittedName>
</protein>